<protein>
    <submittedName>
        <fullName evidence="2">Uncharacterized protein</fullName>
    </submittedName>
</protein>
<dbReference type="Proteomes" id="UP000887563">
    <property type="component" value="Unplaced"/>
</dbReference>
<name>A0A914MC93_MELIC</name>
<dbReference type="AlphaFoldDB" id="A0A914MC93"/>
<accession>A0A914MC93</accession>
<evidence type="ECO:0000313" key="1">
    <source>
        <dbReference type="Proteomes" id="UP000887563"/>
    </source>
</evidence>
<organism evidence="1 2">
    <name type="scientific">Meloidogyne incognita</name>
    <name type="common">Southern root-knot nematode worm</name>
    <name type="synonym">Oxyuris incognita</name>
    <dbReference type="NCBI Taxonomy" id="6306"/>
    <lineage>
        <taxon>Eukaryota</taxon>
        <taxon>Metazoa</taxon>
        <taxon>Ecdysozoa</taxon>
        <taxon>Nematoda</taxon>
        <taxon>Chromadorea</taxon>
        <taxon>Rhabditida</taxon>
        <taxon>Tylenchina</taxon>
        <taxon>Tylenchomorpha</taxon>
        <taxon>Tylenchoidea</taxon>
        <taxon>Meloidogynidae</taxon>
        <taxon>Meloidogyninae</taxon>
        <taxon>Meloidogyne</taxon>
        <taxon>Meloidogyne incognita group</taxon>
    </lineage>
</organism>
<sequence>MKKYLGKNKSLNRKIKIPHEYALIRPGLFMNITIIVDQQQQQRKHSIVRPNLFMYIAIVEEPIFNFQTTDYINDQYIKKLKPIVINW</sequence>
<reference evidence="2" key="1">
    <citation type="submission" date="2022-11" db="UniProtKB">
        <authorList>
            <consortium name="WormBaseParasite"/>
        </authorList>
    </citation>
    <scope>IDENTIFICATION</scope>
</reference>
<proteinExistence type="predicted"/>
<keyword evidence="1" id="KW-1185">Reference proteome</keyword>
<dbReference type="WBParaSite" id="Minc3s01461g24014">
    <property type="protein sequence ID" value="Minc3s01461g24014"/>
    <property type="gene ID" value="Minc3s01461g24014"/>
</dbReference>
<evidence type="ECO:0000313" key="2">
    <source>
        <dbReference type="WBParaSite" id="Minc3s01461g24014"/>
    </source>
</evidence>